<dbReference type="Proteomes" id="UP000299102">
    <property type="component" value="Unassembled WGS sequence"/>
</dbReference>
<organism evidence="1 2">
    <name type="scientific">Eumeta variegata</name>
    <name type="common">Bagworm moth</name>
    <name type="synonym">Eumeta japonica</name>
    <dbReference type="NCBI Taxonomy" id="151549"/>
    <lineage>
        <taxon>Eukaryota</taxon>
        <taxon>Metazoa</taxon>
        <taxon>Ecdysozoa</taxon>
        <taxon>Arthropoda</taxon>
        <taxon>Hexapoda</taxon>
        <taxon>Insecta</taxon>
        <taxon>Pterygota</taxon>
        <taxon>Neoptera</taxon>
        <taxon>Endopterygota</taxon>
        <taxon>Lepidoptera</taxon>
        <taxon>Glossata</taxon>
        <taxon>Ditrysia</taxon>
        <taxon>Tineoidea</taxon>
        <taxon>Psychidae</taxon>
        <taxon>Oiketicinae</taxon>
        <taxon>Eumeta</taxon>
    </lineage>
</organism>
<keyword evidence="2" id="KW-1185">Reference proteome</keyword>
<accession>A0A4C2A9E0</accession>
<comment type="caution">
    <text evidence="1">The sequence shown here is derived from an EMBL/GenBank/DDBJ whole genome shotgun (WGS) entry which is preliminary data.</text>
</comment>
<dbReference type="EMBL" id="BGZK01002824">
    <property type="protein sequence ID" value="GBP96708.1"/>
    <property type="molecule type" value="Genomic_DNA"/>
</dbReference>
<sequence length="67" mass="7431">MGRTHRRKKTNARLAGFGIDETTEKTGQACGDFTIRGSLLRNTTTAEICKTIPHYNPERAKNLGTQP</sequence>
<protein>
    <submittedName>
        <fullName evidence="1">Uncharacterized protein</fullName>
    </submittedName>
</protein>
<gene>
    <name evidence="1" type="ORF">EVAR_68622_1</name>
</gene>
<reference evidence="1 2" key="1">
    <citation type="journal article" date="2019" name="Commun. Biol.">
        <title>The bagworm genome reveals a unique fibroin gene that provides high tensile strength.</title>
        <authorList>
            <person name="Kono N."/>
            <person name="Nakamura H."/>
            <person name="Ohtoshi R."/>
            <person name="Tomita M."/>
            <person name="Numata K."/>
            <person name="Arakawa K."/>
        </authorList>
    </citation>
    <scope>NUCLEOTIDE SEQUENCE [LARGE SCALE GENOMIC DNA]</scope>
</reference>
<proteinExistence type="predicted"/>
<dbReference type="AlphaFoldDB" id="A0A4C2A9E0"/>
<evidence type="ECO:0000313" key="2">
    <source>
        <dbReference type="Proteomes" id="UP000299102"/>
    </source>
</evidence>
<name>A0A4C2A9E0_EUMVA</name>
<evidence type="ECO:0000313" key="1">
    <source>
        <dbReference type="EMBL" id="GBP96708.1"/>
    </source>
</evidence>